<dbReference type="OrthoDB" id="9793824at2"/>
<evidence type="ECO:0000313" key="8">
    <source>
        <dbReference type="EMBL" id="PLR83719.1"/>
    </source>
</evidence>
<keyword evidence="3 6" id="KW-0812">Transmembrane</keyword>
<keyword evidence="5 6" id="KW-0472">Membrane</keyword>
<evidence type="ECO:0000313" key="11">
    <source>
        <dbReference type="Proteomes" id="UP000235114"/>
    </source>
</evidence>
<evidence type="ECO:0000256" key="1">
    <source>
        <dbReference type="ARBA" id="ARBA00004651"/>
    </source>
</evidence>
<dbReference type="InterPro" id="IPR010432">
    <property type="entry name" value="RDD"/>
</dbReference>
<dbReference type="InterPro" id="IPR051791">
    <property type="entry name" value="Pra-immunoreactive"/>
</dbReference>
<evidence type="ECO:0000259" key="7">
    <source>
        <dbReference type="Pfam" id="PF06271"/>
    </source>
</evidence>
<dbReference type="EMBL" id="PGVD01000041">
    <property type="protein sequence ID" value="PLR95179.1"/>
    <property type="molecule type" value="Genomic_DNA"/>
</dbReference>
<dbReference type="PANTHER" id="PTHR36115">
    <property type="entry name" value="PROLINE-RICH ANTIGEN HOMOLOG-RELATED"/>
    <property type="match status" value="1"/>
</dbReference>
<comment type="subcellular location">
    <subcellularLocation>
        <location evidence="1">Cell membrane</location>
        <topology evidence="1">Multi-pass membrane protein</topology>
    </subcellularLocation>
</comment>
<evidence type="ECO:0000313" key="10">
    <source>
        <dbReference type="Proteomes" id="UP000234951"/>
    </source>
</evidence>
<evidence type="ECO:0000313" key="9">
    <source>
        <dbReference type="EMBL" id="PLR95179.1"/>
    </source>
</evidence>
<protein>
    <submittedName>
        <fullName evidence="8">RDD family protein</fullName>
    </submittedName>
</protein>
<dbReference type="Pfam" id="PF06271">
    <property type="entry name" value="RDD"/>
    <property type="match status" value="1"/>
</dbReference>
<dbReference type="Proteomes" id="UP000234951">
    <property type="component" value="Unassembled WGS sequence"/>
</dbReference>
<dbReference type="EMBL" id="PGVA01000017">
    <property type="protein sequence ID" value="PLR83719.1"/>
    <property type="molecule type" value="Genomic_DNA"/>
</dbReference>
<evidence type="ECO:0000256" key="6">
    <source>
        <dbReference type="SAM" id="Phobius"/>
    </source>
</evidence>
<keyword evidence="4 6" id="KW-1133">Transmembrane helix</keyword>
<reference evidence="9 11" key="2">
    <citation type="submission" date="2017-12" db="EMBL/GenBank/DDBJ databases">
        <title>Comparative Functional Genomics of Dry Heat Resistant strains isolated from the Viking Spacecraft.</title>
        <authorList>
            <person name="Seuylemezian A."/>
            <person name="Cooper K."/>
            <person name="Vaishampayan P."/>
        </authorList>
    </citation>
    <scope>NUCLEOTIDE SEQUENCE [LARGE SCALE GENOMIC DNA]</scope>
    <source>
        <strain evidence="9 11">ATCC 29669</strain>
    </source>
</reference>
<organism evidence="8 10">
    <name type="scientific">Bacillus canaveralius</name>
    <dbReference type="NCBI Taxonomy" id="1403243"/>
    <lineage>
        <taxon>Bacteria</taxon>
        <taxon>Bacillati</taxon>
        <taxon>Bacillota</taxon>
        <taxon>Bacilli</taxon>
        <taxon>Bacillales</taxon>
        <taxon>Bacillaceae</taxon>
        <taxon>Bacillus</taxon>
    </lineage>
</organism>
<accession>A0A2N5GN97</accession>
<reference evidence="8 10" key="1">
    <citation type="submission" date="2017-11" db="EMBL/GenBank/DDBJ databases">
        <title>Comparitive Functional Genomics of Dry Heat Resistant strains isolated from the Viking Spacecraft.</title>
        <authorList>
            <person name="Seuylemezian A."/>
            <person name="Cooper K."/>
            <person name="Vaishampayan P."/>
        </authorList>
    </citation>
    <scope>NUCLEOTIDE SEQUENCE [LARGE SCALE GENOMIC DNA]</scope>
    <source>
        <strain evidence="8 10">M4.6</strain>
    </source>
</reference>
<evidence type="ECO:0000256" key="5">
    <source>
        <dbReference type="ARBA" id="ARBA00023136"/>
    </source>
</evidence>
<dbReference type="GO" id="GO:0005886">
    <property type="term" value="C:plasma membrane"/>
    <property type="evidence" value="ECO:0007669"/>
    <property type="project" value="UniProtKB-SubCell"/>
</dbReference>
<sequence>MSVNDSSEKNLDQQDEASVTLESLEAGESFPAENANRVSDSDYAVSAPPAPVLRFAGFWMRFWAYLLDLIVVGSIDRLIMNPIFRVLDIPLHEMGIFAPITIVTAITFYAYFVLMTKFFGQTLGKMVFGLKVVDLDGSKLSWGTVLFREWIGRFISSTIIVGYVIVAFLPKKQGLHDLFSDTTVVHER</sequence>
<feature type="transmembrane region" description="Helical" evidence="6">
    <location>
        <begin position="62"/>
        <end position="84"/>
    </location>
</feature>
<gene>
    <name evidence="8" type="ORF">CU635_08605</name>
    <name evidence="9" type="ORF">CVD25_15135</name>
</gene>
<dbReference type="RefSeq" id="WP_101576915.1">
    <property type="nucleotide sequence ID" value="NZ_PGVA01000017.1"/>
</dbReference>
<feature type="transmembrane region" description="Helical" evidence="6">
    <location>
        <begin position="96"/>
        <end position="114"/>
    </location>
</feature>
<dbReference type="PANTHER" id="PTHR36115:SF9">
    <property type="entry name" value="LMO1584 PROTEIN"/>
    <property type="match status" value="1"/>
</dbReference>
<evidence type="ECO:0000256" key="3">
    <source>
        <dbReference type="ARBA" id="ARBA00022692"/>
    </source>
</evidence>
<evidence type="ECO:0000256" key="4">
    <source>
        <dbReference type="ARBA" id="ARBA00022989"/>
    </source>
</evidence>
<dbReference type="AlphaFoldDB" id="A0A2N5GN97"/>
<dbReference type="Proteomes" id="UP000235114">
    <property type="component" value="Unassembled WGS sequence"/>
</dbReference>
<feature type="transmembrane region" description="Helical" evidence="6">
    <location>
        <begin position="150"/>
        <end position="169"/>
    </location>
</feature>
<keyword evidence="2" id="KW-1003">Cell membrane</keyword>
<comment type="caution">
    <text evidence="8">The sequence shown here is derived from an EMBL/GenBank/DDBJ whole genome shotgun (WGS) entry which is preliminary data.</text>
</comment>
<feature type="domain" description="RDD" evidence="7">
    <location>
        <begin position="56"/>
        <end position="180"/>
    </location>
</feature>
<proteinExistence type="predicted"/>
<name>A0A2N5GN97_9BACI</name>
<keyword evidence="11" id="KW-1185">Reference proteome</keyword>
<evidence type="ECO:0000256" key="2">
    <source>
        <dbReference type="ARBA" id="ARBA00022475"/>
    </source>
</evidence>